<dbReference type="SMART" id="SM00320">
    <property type="entry name" value="WD40"/>
    <property type="match status" value="6"/>
</dbReference>
<dbReference type="GO" id="GO:0006891">
    <property type="term" value="P:intra-Golgi vesicle-mediated transport"/>
    <property type="evidence" value="ECO:0007669"/>
    <property type="project" value="TreeGrafter"/>
</dbReference>
<evidence type="ECO:0000256" key="1">
    <source>
        <dbReference type="ARBA" id="ARBA00022574"/>
    </source>
</evidence>
<feature type="repeat" description="WD" evidence="3">
    <location>
        <begin position="221"/>
        <end position="262"/>
    </location>
</feature>
<feature type="repeat" description="WD" evidence="3">
    <location>
        <begin position="179"/>
        <end position="220"/>
    </location>
</feature>
<sequence>MKLQTQTIKKVRSVRVKAIEMHTNKQLAIVGLYNGYLQTWNPIKCSLINETQVTEFPIRTLALIEKNNTVLIGADDGRIYVYELNNLQKLNVFDAHEDFIRKIIVNSANTEFLSCSDDSTIKLWEIGPAIKNKHVFSGHTHFVMDICYNPKNSKQFISCSLDGTIKLWDKESGLCIKTFKGHKSGINTLSFCKDDTYFVSGSDDLTVKVWDLNNGNCISTFKGHTNNIINVYVFTKLPFIVSCSEDGSYRLWDMNTYENKEIINLNSGRVWQFKENNGNIMIGTDEELIFNKVKTGLSLLTMKNNKLFFTVQNMIYSCRCDDLYNLKKIAELGFYPSSLSVSDNSKTIAVCDDNNFYVHSSLGFRKKINGIGTNLHFVSNENFLIARDGNIEFFEKYERTNAFKVGNLKSILCVNKYIYVQTTHNIVVYTLNGNKIYTFNFIANKMIANDKFLIFVKEKEIFVWEFNGEIIDAYLEQDLDIDDTGIPDSFKFINNFDAKVNTFCLNENLFVFESEGRGFYLILQETPYLYNFGTVNGLIGGMFENHLLIINHKKVNAIKLDFDFINFQIKVLNNDKTDIKEGFRIRAISFFESLNMYNDALNICTSDSQKFEILIKLGRLQEAYEMSNTSLMYDRVGNEYLKCKDLVNATECFYKSKNWKSLLFVDLLCNKKYLKEIAENAIKEGENNLAFIACMKSEDYVKSGELLKNTKFYNFFKQTYLN</sequence>
<keyword evidence="1 3" id="KW-0853">WD repeat</keyword>
<comment type="caution">
    <text evidence="5">The sequence shown here is derived from an EMBL/GenBank/DDBJ whole genome shotgun (WGS) entry which is preliminary data.</text>
</comment>
<dbReference type="GO" id="GO:0006890">
    <property type="term" value="P:retrograde vesicle-mediated transport, Golgi to endoplasmic reticulum"/>
    <property type="evidence" value="ECO:0007669"/>
    <property type="project" value="TreeGrafter"/>
</dbReference>
<reference evidence="5 6" key="1">
    <citation type="journal article" date="2015" name="Environ. Microbiol.">
        <title>Genome analyses suggest the presence of polyploidy and recent human-driven expansions in eight global populations of the honeybee pathogen Nosema ceranae.</title>
        <authorList>
            <person name="Pelin A."/>
            <person name="Selman M."/>
            <person name="Aris-Brosou S."/>
            <person name="Farinelli L."/>
            <person name="Corradi N."/>
        </authorList>
    </citation>
    <scope>NUCLEOTIDE SEQUENCE [LARGE SCALE GENOMIC DNA]</scope>
    <source>
        <strain evidence="5 6">PA08 1199</strain>
    </source>
</reference>
<accession>A0A0F9YVX3</accession>
<dbReference type="Gene3D" id="1.25.40.470">
    <property type="match status" value="1"/>
</dbReference>
<evidence type="ECO:0000313" key="5">
    <source>
        <dbReference type="EMBL" id="KKO76547.1"/>
    </source>
</evidence>
<dbReference type="InterPro" id="IPR050844">
    <property type="entry name" value="Coatomer_complex_subunit"/>
</dbReference>
<dbReference type="CDD" id="cd00200">
    <property type="entry name" value="WD40"/>
    <property type="match status" value="1"/>
</dbReference>
<dbReference type="AlphaFoldDB" id="A0A0F9YVX3"/>
<dbReference type="InterPro" id="IPR036322">
    <property type="entry name" value="WD40_repeat_dom_sf"/>
</dbReference>
<dbReference type="VEuPathDB" id="MicrosporidiaDB:AAJ76_200086792"/>
<dbReference type="InterPro" id="IPR020472">
    <property type="entry name" value="WD40_PAC1"/>
</dbReference>
<dbReference type="VEuPathDB" id="MicrosporidiaDB:G9O61_00g006270"/>
<dbReference type="PANTHER" id="PTHR19876:SF2">
    <property type="entry name" value="COATOMER SUBUNIT BETA"/>
    <property type="match status" value="1"/>
</dbReference>
<evidence type="ECO:0000313" key="6">
    <source>
        <dbReference type="Proteomes" id="UP000034350"/>
    </source>
</evidence>
<dbReference type="EMBL" id="JPQZ01000002">
    <property type="protein sequence ID" value="KKO76547.1"/>
    <property type="molecule type" value="Genomic_DNA"/>
</dbReference>
<gene>
    <name evidence="5" type="ORF">AAJ76_200086792</name>
</gene>
<dbReference type="GO" id="GO:0006886">
    <property type="term" value="P:intracellular protein transport"/>
    <property type="evidence" value="ECO:0007669"/>
    <property type="project" value="TreeGrafter"/>
</dbReference>
<dbReference type="Pfam" id="PF00400">
    <property type="entry name" value="WD40"/>
    <property type="match status" value="4"/>
</dbReference>
<feature type="repeat" description="WD" evidence="3">
    <location>
        <begin position="136"/>
        <end position="178"/>
    </location>
</feature>
<dbReference type="PRINTS" id="PR00320">
    <property type="entry name" value="GPROTEINBRPT"/>
</dbReference>
<name>A0A0F9YVX3_9MICR</name>
<feature type="domain" description="COPA/B TPR" evidence="4">
    <location>
        <begin position="581"/>
        <end position="720"/>
    </location>
</feature>
<dbReference type="SUPFAM" id="SSF82171">
    <property type="entry name" value="DPP6 N-terminal domain-like"/>
    <property type="match status" value="1"/>
</dbReference>
<dbReference type="PROSITE" id="PS50294">
    <property type="entry name" value="WD_REPEATS_REGION"/>
    <property type="match status" value="4"/>
</dbReference>
<dbReference type="InterPro" id="IPR056176">
    <property type="entry name" value="TPR_COPA_B"/>
</dbReference>
<keyword evidence="6" id="KW-1185">Reference proteome</keyword>
<dbReference type="SUPFAM" id="SSF50978">
    <property type="entry name" value="WD40 repeat-like"/>
    <property type="match status" value="1"/>
</dbReference>
<feature type="repeat" description="WD" evidence="3">
    <location>
        <begin position="93"/>
        <end position="126"/>
    </location>
</feature>
<dbReference type="PANTHER" id="PTHR19876">
    <property type="entry name" value="COATOMER"/>
    <property type="match status" value="1"/>
</dbReference>
<dbReference type="GO" id="GO:0006888">
    <property type="term" value="P:endoplasmic reticulum to Golgi vesicle-mediated transport"/>
    <property type="evidence" value="ECO:0007669"/>
    <property type="project" value="TreeGrafter"/>
</dbReference>
<dbReference type="InterPro" id="IPR001680">
    <property type="entry name" value="WD40_rpt"/>
</dbReference>
<dbReference type="Pfam" id="PF23953">
    <property type="entry name" value="TPR_COPA_B"/>
    <property type="match status" value="1"/>
</dbReference>
<keyword evidence="2" id="KW-0677">Repeat</keyword>
<dbReference type="GeneID" id="36319447"/>
<dbReference type="Proteomes" id="UP000034350">
    <property type="component" value="Unassembled WGS sequence"/>
</dbReference>
<evidence type="ECO:0000256" key="2">
    <source>
        <dbReference type="ARBA" id="ARBA00022737"/>
    </source>
</evidence>
<dbReference type="OrthoDB" id="10261470at2759"/>
<dbReference type="RefSeq" id="XP_024332289.1">
    <property type="nucleotide sequence ID" value="XM_024474523.1"/>
</dbReference>
<evidence type="ECO:0000259" key="4">
    <source>
        <dbReference type="Pfam" id="PF23953"/>
    </source>
</evidence>
<dbReference type="GO" id="GO:0030126">
    <property type="term" value="C:COPI vesicle coat"/>
    <property type="evidence" value="ECO:0007669"/>
    <property type="project" value="TreeGrafter"/>
</dbReference>
<dbReference type="InterPro" id="IPR015943">
    <property type="entry name" value="WD40/YVTN_repeat-like_dom_sf"/>
</dbReference>
<evidence type="ECO:0000256" key="3">
    <source>
        <dbReference type="PROSITE-ProRule" id="PRU00221"/>
    </source>
</evidence>
<proteinExistence type="predicted"/>
<dbReference type="VEuPathDB" id="MicrosporidiaDB:NCER_100944"/>
<dbReference type="Gene3D" id="2.130.10.10">
    <property type="entry name" value="YVTN repeat-like/Quinoprotein amine dehydrogenase"/>
    <property type="match status" value="1"/>
</dbReference>
<protein>
    <submittedName>
        <fullName evidence="5">Coatomer subunit beta</fullName>
    </submittedName>
</protein>
<dbReference type="PROSITE" id="PS50082">
    <property type="entry name" value="WD_REPEATS_2"/>
    <property type="match status" value="4"/>
</dbReference>
<organism evidence="5 6">
    <name type="scientific">Vairimorpha ceranae</name>
    <dbReference type="NCBI Taxonomy" id="40302"/>
    <lineage>
        <taxon>Eukaryota</taxon>
        <taxon>Fungi</taxon>
        <taxon>Fungi incertae sedis</taxon>
        <taxon>Microsporidia</taxon>
        <taxon>Nosematidae</taxon>
        <taxon>Vairimorpha</taxon>
    </lineage>
</organism>